<reference evidence="1" key="2">
    <citation type="submission" date="2018-08" db="UniProtKB">
        <authorList>
            <consortium name="EnsemblPlants"/>
        </authorList>
    </citation>
    <scope>IDENTIFICATION</scope>
    <source>
        <strain evidence="1">Yugu1</strain>
    </source>
</reference>
<sequence>MEDRSGQVCQFWSSTHGLTSTEQNGYQGVFLWHQHFWALGACILNAHPVTFRYVP</sequence>
<dbReference type="Proteomes" id="UP000004995">
    <property type="component" value="Unassembled WGS sequence"/>
</dbReference>
<dbReference type="EnsemblPlants" id="KQK88644">
    <property type="protein sequence ID" value="KQK88644"/>
    <property type="gene ID" value="SETIT_038479mg"/>
</dbReference>
<evidence type="ECO:0000313" key="1">
    <source>
        <dbReference type="EnsemblPlants" id="KQK88644"/>
    </source>
</evidence>
<name>K4AHX2_SETIT</name>
<dbReference type="EMBL" id="AGNK02005555">
    <property type="status" value="NOT_ANNOTATED_CDS"/>
    <property type="molecule type" value="Genomic_DNA"/>
</dbReference>
<proteinExistence type="predicted"/>
<keyword evidence="2" id="KW-1185">Reference proteome</keyword>
<reference evidence="2" key="1">
    <citation type="journal article" date="2012" name="Nat. Biotechnol.">
        <title>Reference genome sequence of the model plant Setaria.</title>
        <authorList>
            <person name="Bennetzen J.L."/>
            <person name="Schmutz J."/>
            <person name="Wang H."/>
            <person name="Percifield R."/>
            <person name="Hawkins J."/>
            <person name="Pontaroli A.C."/>
            <person name="Estep M."/>
            <person name="Feng L."/>
            <person name="Vaughn J.N."/>
            <person name="Grimwood J."/>
            <person name="Jenkins J."/>
            <person name="Barry K."/>
            <person name="Lindquist E."/>
            <person name="Hellsten U."/>
            <person name="Deshpande S."/>
            <person name="Wang X."/>
            <person name="Wu X."/>
            <person name="Mitros T."/>
            <person name="Triplett J."/>
            <person name="Yang X."/>
            <person name="Ye C.Y."/>
            <person name="Mauro-Herrera M."/>
            <person name="Wang L."/>
            <person name="Li P."/>
            <person name="Sharma M."/>
            <person name="Sharma R."/>
            <person name="Ronald P.C."/>
            <person name="Panaud O."/>
            <person name="Kellogg E.A."/>
            <person name="Brutnell T.P."/>
            <person name="Doust A.N."/>
            <person name="Tuskan G.A."/>
            <person name="Rokhsar D."/>
            <person name="Devos K.M."/>
        </authorList>
    </citation>
    <scope>NUCLEOTIDE SEQUENCE [LARGE SCALE GENOMIC DNA]</scope>
    <source>
        <strain evidence="2">cv. Yugu1</strain>
    </source>
</reference>
<dbReference type="HOGENOM" id="CLU_3036010_0_0_1"/>
<organism evidence="1 2">
    <name type="scientific">Setaria italica</name>
    <name type="common">Foxtail millet</name>
    <name type="synonym">Panicum italicum</name>
    <dbReference type="NCBI Taxonomy" id="4555"/>
    <lineage>
        <taxon>Eukaryota</taxon>
        <taxon>Viridiplantae</taxon>
        <taxon>Streptophyta</taxon>
        <taxon>Embryophyta</taxon>
        <taxon>Tracheophyta</taxon>
        <taxon>Spermatophyta</taxon>
        <taxon>Magnoliopsida</taxon>
        <taxon>Liliopsida</taxon>
        <taxon>Poales</taxon>
        <taxon>Poaceae</taxon>
        <taxon>PACMAD clade</taxon>
        <taxon>Panicoideae</taxon>
        <taxon>Panicodae</taxon>
        <taxon>Paniceae</taxon>
        <taxon>Cenchrinae</taxon>
        <taxon>Setaria</taxon>
    </lineage>
</organism>
<dbReference type="InParanoid" id="K4AHX2"/>
<evidence type="ECO:0000313" key="2">
    <source>
        <dbReference type="Proteomes" id="UP000004995"/>
    </source>
</evidence>
<dbReference type="Gramene" id="KQK88644">
    <property type="protein sequence ID" value="KQK88644"/>
    <property type="gene ID" value="SETIT_038479mg"/>
</dbReference>
<protein>
    <submittedName>
        <fullName evidence="1">Uncharacterized protein</fullName>
    </submittedName>
</protein>
<accession>K4AHX2</accession>
<dbReference type="AlphaFoldDB" id="K4AHX2"/>